<name>A0ABV2L2P1_9HYPH</name>
<feature type="region of interest" description="Disordered" evidence="1">
    <location>
        <begin position="217"/>
        <end position="288"/>
    </location>
</feature>
<dbReference type="SMART" id="SM00257">
    <property type="entry name" value="LysM"/>
    <property type="match status" value="1"/>
</dbReference>
<accession>A0ABV2L2P1</accession>
<dbReference type="Pfam" id="PF01476">
    <property type="entry name" value="LysM"/>
    <property type="match status" value="1"/>
</dbReference>
<feature type="compositionally biased region" description="Low complexity" evidence="1">
    <location>
        <begin position="48"/>
        <end position="66"/>
    </location>
</feature>
<dbReference type="RefSeq" id="WP_238278002.1">
    <property type="nucleotide sequence ID" value="NZ_BPQL01000027.1"/>
</dbReference>
<dbReference type="PROSITE" id="PS51782">
    <property type="entry name" value="LYSM"/>
    <property type="match status" value="1"/>
</dbReference>
<dbReference type="CDD" id="cd00118">
    <property type="entry name" value="LysM"/>
    <property type="match status" value="1"/>
</dbReference>
<proteinExistence type="predicted"/>
<sequence length="586" mass="58545">MRAELRRSIFLACVGLLAGFALVVTLYGAGTMFKQGLAGRGAPEDQAVPLAAPLGDGAAGPGSAAPSPVPAPIPAPAPAPSGEGGTSQPGKPRAALEGQPGPDRGPASPQGEAPSFDIIRIEPSGEAVIAGRAPPNTTVELLRDNGPIARALVDPSGQFAIVPPALPPGTSEITLRVTGADGRARVSRDSVSVVVAANRTAKPLIALTSPDKPTIVLSQPDPVAAPPAQAGTGQAATAKPGSEKPGAGMAGTGKTPGKAPGSTAGTTPDADRLATNVPGAAGGKPEADKSAPVKIVSVEAEEGGRLYVTSQARPGATVRLYLNDTLVAPGSAGADGRVSFTIGRGVRPGDYRIRVDQVDPVTGTVKTRSEVAFAVPASVARPDAATGATPPPAQAQANAQAQARIRDRAEHQAQAQAPEGRPASPAGVPARTEPPAPPAGAPGALAAIAPPIPAVPPIPARPPNPAAPTNPAVSPNQAVPPNRASHPAEPPSIGGPAAGAARPAPEAGPSTGTPTVYVPEIGTARIVRGDSLWQISRRIYGKGTRYTVIFDANQPQIRNPDLIYPGQIFVLPSDGTAVGTQDDTRG</sequence>
<feature type="compositionally biased region" description="Low complexity" evidence="1">
    <location>
        <begin position="491"/>
        <end position="510"/>
    </location>
</feature>
<evidence type="ECO:0000313" key="3">
    <source>
        <dbReference type="EMBL" id="MET3691051.1"/>
    </source>
</evidence>
<comment type="caution">
    <text evidence="3">The sequence shown here is derived from an EMBL/GenBank/DDBJ whole genome shotgun (WGS) entry which is preliminary data.</text>
</comment>
<keyword evidence="4" id="KW-1185">Reference proteome</keyword>
<reference evidence="3 4" key="1">
    <citation type="submission" date="2024-06" db="EMBL/GenBank/DDBJ databases">
        <title>Genomic Encyclopedia of Type Strains, Phase IV (KMG-IV): sequencing the most valuable type-strain genomes for metagenomic binning, comparative biology and taxonomic classification.</title>
        <authorList>
            <person name="Goeker M."/>
        </authorList>
    </citation>
    <scope>NUCLEOTIDE SEQUENCE [LARGE SCALE GENOMIC DNA]</scope>
    <source>
        <strain evidence="3 4">DSM 21331</strain>
    </source>
</reference>
<gene>
    <name evidence="3" type="ORF">ABID43_000570</name>
</gene>
<feature type="compositionally biased region" description="Pro residues" evidence="1">
    <location>
        <begin position="450"/>
        <end position="468"/>
    </location>
</feature>
<dbReference type="InterPro" id="IPR052196">
    <property type="entry name" value="Bact_Kbp"/>
</dbReference>
<feature type="region of interest" description="Disordered" evidence="1">
    <location>
        <begin position="381"/>
        <end position="516"/>
    </location>
</feature>
<dbReference type="Proteomes" id="UP001549145">
    <property type="component" value="Unassembled WGS sequence"/>
</dbReference>
<evidence type="ECO:0000313" key="4">
    <source>
        <dbReference type="Proteomes" id="UP001549145"/>
    </source>
</evidence>
<feature type="domain" description="LysM" evidence="2">
    <location>
        <begin position="522"/>
        <end position="571"/>
    </location>
</feature>
<dbReference type="PANTHER" id="PTHR34700">
    <property type="entry name" value="POTASSIUM BINDING PROTEIN KBP"/>
    <property type="match status" value="1"/>
</dbReference>
<feature type="compositionally biased region" description="Low complexity" evidence="1">
    <location>
        <begin position="381"/>
        <end position="403"/>
    </location>
</feature>
<evidence type="ECO:0000256" key="1">
    <source>
        <dbReference type="SAM" id="MobiDB-lite"/>
    </source>
</evidence>
<dbReference type="PANTHER" id="PTHR34700:SF4">
    <property type="entry name" value="PHAGE-LIKE ELEMENT PBSX PROTEIN XKDP"/>
    <property type="match status" value="1"/>
</dbReference>
<dbReference type="Gene3D" id="3.10.350.10">
    <property type="entry name" value="LysM domain"/>
    <property type="match status" value="1"/>
</dbReference>
<evidence type="ECO:0000259" key="2">
    <source>
        <dbReference type="PROSITE" id="PS51782"/>
    </source>
</evidence>
<feature type="region of interest" description="Disordered" evidence="1">
    <location>
        <begin position="48"/>
        <end position="114"/>
    </location>
</feature>
<dbReference type="InterPro" id="IPR036779">
    <property type="entry name" value="LysM_dom_sf"/>
</dbReference>
<feature type="compositionally biased region" description="Pro residues" evidence="1">
    <location>
        <begin position="67"/>
        <end position="79"/>
    </location>
</feature>
<feature type="compositionally biased region" description="Low complexity" evidence="1">
    <location>
        <begin position="219"/>
        <end position="238"/>
    </location>
</feature>
<dbReference type="InterPro" id="IPR018392">
    <property type="entry name" value="LysM"/>
</dbReference>
<dbReference type="EMBL" id="JBEPMM010000001">
    <property type="protein sequence ID" value="MET3691051.1"/>
    <property type="molecule type" value="Genomic_DNA"/>
</dbReference>
<organism evidence="3 4">
    <name type="scientific">Methylobacterium goesingense</name>
    <dbReference type="NCBI Taxonomy" id="243690"/>
    <lineage>
        <taxon>Bacteria</taxon>
        <taxon>Pseudomonadati</taxon>
        <taxon>Pseudomonadota</taxon>
        <taxon>Alphaproteobacteria</taxon>
        <taxon>Hyphomicrobiales</taxon>
        <taxon>Methylobacteriaceae</taxon>
        <taxon>Methylobacterium</taxon>
    </lineage>
</organism>
<protein>
    <submittedName>
        <fullName evidence="3">Nucleoid-associated protein YgaU</fullName>
    </submittedName>
</protein>